<name>A3U8F1_CROAH</name>
<dbReference type="eggNOG" id="COG2919">
    <property type="taxonomic scope" value="Bacteria"/>
</dbReference>
<dbReference type="EMBL" id="CP002046">
    <property type="protein sequence ID" value="EAP88518.1"/>
    <property type="molecule type" value="Genomic_DNA"/>
</dbReference>
<evidence type="ECO:0000313" key="2">
    <source>
        <dbReference type="EMBL" id="EAP88518.1"/>
    </source>
</evidence>
<dbReference type="HOGENOM" id="CLU_148655_2_0_10"/>
<organism evidence="2 3">
    <name type="scientific">Croceibacter atlanticus (strain ATCC BAA-628 / JCM 21780 / CIP 108009 / IAM 15332 / KCTC 12090 / HTCC2559)</name>
    <dbReference type="NCBI Taxonomy" id="216432"/>
    <lineage>
        <taxon>Bacteria</taxon>
        <taxon>Pseudomonadati</taxon>
        <taxon>Bacteroidota</taxon>
        <taxon>Flavobacteriia</taxon>
        <taxon>Flavobacteriales</taxon>
        <taxon>Flavobacteriaceae</taxon>
        <taxon>Croceibacter</taxon>
    </lineage>
</organism>
<dbReference type="Proteomes" id="UP000002297">
    <property type="component" value="Chromosome"/>
</dbReference>
<keyword evidence="1" id="KW-0472">Membrane</keyword>
<keyword evidence="1" id="KW-0812">Transmembrane</keyword>
<proteinExistence type="predicted"/>
<dbReference type="GO" id="GO:0016301">
    <property type="term" value="F:kinase activity"/>
    <property type="evidence" value="ECO:0007669"/>
    <property type="project" value="UniProtKB-KW"/>
</dbReference>
<dbReference type="Pfam" id="PF04977">
    <property type="entry name" value="DivIC"/>
    <property type="match status" value="1"/>
</dbReference>
<dbReference type="STRING" id="216432.CA2559_07145"/>
<dbReference type="AlphaFoldDB" id="A3U8F1"/>
<dbReference type="InterPro" id="IPR007060">
    <property type="entry name" value="FtsL/DivIC"/>
</dbReference>
<reference evidence="2 3" key="1">
    <citation type="journal article" date="2010" name="J. Bacteriol.">
        <title>The complete genome sequence of Croceibacter atlanticus HTCC2559T.</title>
        <authorList>
            <person name="Oh H.M."/>
            <person name="Kang I."/>
            <person name="Ferriera S."/>
            <person name="Giovannoni S.J."/>
            <person name="Cho J.C."/>
        </authorList>
    </citation>
    <scope>NUCLEOTIDE SEQUENCE [LARGE SCALE GENOMIC DNA]</scope>
    <source>
        <strain evidence="3">ATCC BAA-628 / HTCC2559 / KCTC 12090</strain>
    </source>
</reference>
<sequence length="105" mass="13178">MRFKDLKQKWWFRFLSNKYILLLIVFAIWMFFFDSNSWFIHNELSNEISDLEKNKDYYKEEIAKDKTTIKTLEDSVEIEKFAREEYYMKRENEEIFIIEYEDSIQ</sequence>
<dbReference type="RefSeq" id="WP_013187186.1">
    <property type="nucleotide sequence ID" value="NC_014230.1"/>
</dbReference>
<gene>
    <name evidence="2" type="ordered locus">CA2559_07145</name>
</gene>
<evidence type="ECO:0000313" key="3">
    <source>
        <dbReference type="Proteomes" id="UP000002297"/>
    </source>
</evidence>
<evidence type="ECO:0000256" key="1">
    <source>
        <dbReference type="SAM" id="Phobius"/>
    </source>
</evidence>
<protein>
    <submittedName>
        <fullName evidence="2">Uridine kinase</fullName>
    </submittedName>
</protein>
<accession>A3U8F1</accession>
<keyword evidence="3" id="KW-1185">Reference proteome</keyword>
<keyword evidence="1" id="KW-1133">Transmembrane helix</keyword>
<dbReference type="GeneID" id="89453203"/>
<keyword evidence="2" id="KW-0418">Kinase</keyword>
<dbReference type="OrthoDB" id="1467719at2"/>
<feature type="transmembrane region" description="Helical" evidence="1">
    <location>
        <begin position="20"/>
        <end position="40"/>
    </location>
</feature>
<dbReference type="KEGG" id="cat:CA2559_07145"/>
<keyword evidence="2" id="KW-0808">Transferase</keyword>